<proteinExistence type="inferred from homology"/>
<dbReference type="InterPro" id="IPR005844">
    <property type="entry name" value="A-D-PHexomutase_a/b/a-I"/>
</dbReference>
<dbReference type="GO" id="GO:0005975">
    <property type="term" value="P:carbohydrate metabolic process"/>
    <property type="evidence" value="ECO:0007669"/>
    <property type="project" value="InterPro"/>
</dbReference>
<dbReference type="Pfam" id="PF02878">
    <property type="entry name" value="PGM_PMM_I"/>
    <property type="match status" value="1"/>
</dbReference>
<evidence type="ECO:0000256" key="2">
    <source>
        <dbReference type="ARBA" id="ARBA00010231"/>
    </source>
</evidence>
<evidence type="ECO:0000256" key="5">
    <source>
        <dbReference type="ARBA" id="ARBA00022842"/>
    </source>
</evidence>
<dbReference type="Gene3D" id="3.30.310.50">
    <property type="entry name" value="Alpha-D-phosphohexomutase, C-terminal domain"/>
    <property type="match status" value="1"/>
</dbReference>
<evidence type="ECO:0000259" key="9">
    <source>
        <dbReference type="Pfam" id="PF02880"/>
    </source>
</evidence>
<accession>A0A2M7QED9</accession>
<reference evidence="11" key="1">
    <citation type="submission" date="2017-09" db="EMBL/GenBank/DDBJ databases">
        <title>Depth-based differentiation of microbial function through sediment-hosted aquifers and enrichment of novel symbionts in the deep terrestrial subsurface.</title>
        <authorList>
            <person name="Probst A.J."/>
            <person name="Ladd B."/>
            <person name="Jarett J.K."/>
            <person name="Geller-Mcgrath D.E."/>
            <person name="Sieber C.M.K."/>
            <person name="Emerson J.B."/>
            <person name="Anantharaman K."/>
            <person name="Thomas B.C."/>
            <person name="Malmstrom R."/>
            <person name="Stieglmeier M."/>
            <person name="Klingl A."/>
            <person name="Woyke T."/>
            <person name="Ryan C.M."/>
            <person name="Banfield J.F."/>
        </authorList>
    </citation>
    <scope>NUCLEOTIDE SEQUENCE [LARGE SCALE GENOMIC DNA]</scope>
</reference>
<feature type="domain" description="Alpha-D-phosphohexomutase alpha/beta/alpha" evidence="8">
    <location>
        <begin position="183"/>
        <end position="266"/>
    </location>
</feature>
<dbReference type="CDD" id="cd03089">
    <property type="entry name" value="PMM_PGM"/>
    <property type="match status" value="1"/>
</dbReference>
<evidence type="ECO:0000313" key="11">
    <source>
        <dbReference type="Proteomes" id="UP000230108"/>
    </source>
</evidence>
<comment type="caution">
    <text evidence="10">The sequence shown here is derived from an EMBL/GenBank/DDBJ whole genome shotgun (WGS) entry which is preliminary data.</text>
</comment>
<dbReference type="InterPro" id="IPR016055">
    <property type="entry name" value="A-D-PHexomutase_a/b/a-I/II/III"/>
</dbReference>
<evidence type="ECO:0000256" key="3">
    <source>
        <dbReference type="ARBA" id="ARBA00022553"/>
    </source>
</evidence>
<keyword evidence="6" id="KW-0413">Isomerase</keyword>
<keyword evidence="4" id="KW-0479">Metal-binding</keyword>
<gene>
    <name evidence="10" type="ORF">COY90_01495</name>
</gene>
<keyword evidence="5" id="KW-0460">Magnesium</keyword>
<sequence>MLIVNNFNIAMKKSLIIPDHVYRGYDLRGVVGVDLNEERVENMGKAYATWLLRRKIFDCVVGYDSRESSPAFHKALIKGLTGAGITVFDIGITLSQICYFAQYYFRTRGMVMITASHNPREYNGFKFGTGFSETMITEEILDFRRLVNSGKYVTRSPKGKVVKKDVFPIYREDLLRRIGPIGKFKVVVDSCAATTGLFMPKILRSVGCTVIEQNTKIDPTFPVGVADPTERDVQERLARRVVKEKAAIGFSYDTDGDRLGIVDEKGGLMWNDTLLSLFSKDILGTMPGTTIIYNTLCSKQVDEVIRSEGGVPFVWKTGHSFIKAKVREERAVFGGELSGHFFFVDNFYGHDDGAIATLRLLAYLTRVNKSLKQAVAELPHYFSSPEIKVGCADNIKFQIVSEKIGSAIKKLYPKAKFIEIDGVRMDTEKEMLIVRASQNGPYLTVKFEAKTQSMYGVLKKQVSKILKNIKEVDFAKGVNTASLE</sequence>
<dbReference type="SUPFAM" id="SSF55957">
    <property type="entry name" value="Phosphoglucomutase, C-terminal domain"/>
    <property type="match status" value="1"/>
</dbReference>
<dbReference type="Pfam" id="PF02879">
    <property type="entry name" value="PGM_PMM_II"/>
    <property type="match status" value="1"/>
</dbReference>
<comment type="similarity">
    <text evidence="2">Belongs to the phosphohexose mutase family.</text>
</comment>
<dbReference type="PANTHER" id="PTHR43771:SF2">
    <property type="entry name" value="PHOSPHOMANNOMUTASE_PHOSPHOGLUCOMUTASE"/>
    <property type="match status" value="1"/>
</dbReference>
<evidence type="ECO:0000259" key="8">
    <source>
        <dbReference type="Pfam" id="PF02879"/>
    </source>
</evidence>
<comment type="cofactor">
    <cofactor evidence="1">
        <name>Mg(2+)</name>
        <dbReference type="ChEBI" id="CHEBI:18420"/>
    </cofactor>
</comment>
<evidence type="ECO:0000259" key="7">
    <source>
        <dbReference type="Pfam" id="PF02878"/>
    </source>
</evidence>
<feature type="domain" description="Alpha-D-phosphohexomutase alpha/beta/alpha" evidence="7">
    <location>
        <begin position="23"/>
        <end position="130"/>
    </location>
</feature>
<dbReference type="InterPro" id="IPR005845">
    <property type="entry name" value="A-D-PHexomutase_a/b/a-II"/>
</dbReference>
<evidence type="ECO:0000256" key="6">
    <source>
        <dbReference type="ARBA" id="ARBA00023235"/>
    </source>
</evidence>
<organism evidence="10 11">
    <name type="scientific">Candidatus Roizmanbacteria bacterium CG_4_10_14_0_8_um_filter_39_9</name>
    <dbReference type="NCBI Taxonomy" id="1974829"/>
    <lineage>
        <taxon>Bacteria</taxon>
        <taxon>Candidatus Roizmaniibacteriota</taxon>
    </lineage>
</organism>
<dbReference type="GO" id="GO:0046872">
    <property type="term" value="F:metal ion binding"/>
    <property type="evidence" value="ECO:0007669"/>
    <property type="project" value="UniProtKB-KW"/>
</dbReference>
<name>A0A2M7QED9_9BACT</name>
<dbReference type="InterPro" id="IPR005841">
    <property type="entry name" value="Alpha-D-phosphohexomutase_SF"/>
</dbReference>
<protein>
    <submittedName>
        <fullName evidence="10">Phosphomannomutase</fullName>
    </submittedName>
</protein>
<dbReference type="SUPFAM" id="SSF53738">
    <property type="entry name" value="Phosphoglucomutase, first 3 domains"/>
    <property type="match status" value="3"/>
</dbReference>
<dbReference type="EMBL" id="PFLF01000037">
    <property type="protein sequence ID" value="PIY69277.1"/>
    <property type="molecule type" value="Genomic_DNA"/>
</dbReference>
<dbReference type="PRINTS" id="PR00509">
    <property type="entry name" value="PGMPMM"/>
</dbReference>
<evidence type="ECO:0000256" key="1">
    <source>
        <dbReference type="ARBA" id="ARBA00001946"/>
    </source>
</evidence>
<dbReference type="PANTHER" id="PTHR43771">
    <property type="entry name" value="PHOSPHOMANNOMUTASE"/>
    <property type="match status" value="1"/>
</dbReference>
<dbReference type="GO" id="GO:0016868">
    <property type="term" value="F:intramolecular phosphotransferase activity"/>
    <property type="evidence" value="ECO:0007669"/>
    <property type="project" value="InterPro"/>
</dbReference>
<evidence type="ECO:0000256" key="4">
    <source>
        <dbReference type="ARBA" id="ARBA00022723"/>
    </source>
</evidence>
<dbReference type="InterPro" id="IPR005846">
    <property type="entry name" value="A-D-PHexomutase_a/b/a-III"/>
</dbReference>
<feature type="domain" description="Alpha-D-phosphohexomutase alpha/beta/alpha" evidence="9">
    <location>
        <begin position="272"/>
        <end position="380"/>
    </location>
</feature>
<dbReference type="AlphaFoldDB" id="A0A2M7QED9"/>
<keyword evidence="3" id="KW-0597">Phosphoprotein</keyword>
<dbReference type="Proteomes" id="UP000230108">
    <property type="component" value="Unassembled WGS sequence"/>
</dbReference>
<dbReference type="Pfam" id="PF02880">
    <property type="entry name" value="PGM_PMM_III"/>
    <property type="match status" value="1"/>
</dbReference>
<evidence type="ECO:0000313" key="10">
    <source>
        <dbReference type="EMBL" id="PIY69277.1"/>
    </source>
</evidence>
<dbReference type="InterPro" id="IPR036900">
    <property type="entry name" value="A-D-PHexomutase_C_sf"/>
</dbReference>
<dbReference type="Gene3D" id="3.40.120.10">
    <property type="entry name" value="Alpha-D-Glucose-1,6-Bisphosphate, subunit A, domain 3"/>
    <property type="match status" value="3"/>
</dbReference>